<accession>A0A5C1Q8J2</accession>
<sequence>MNKIITLLFSIFLLLGCQTTNRVTRIDSDIDTDLSGRWNDTDSRLISESMINDLLNRPITSNLVDRYGKTPVLIVGTIRNRSSEHINITSFVKDIERELVNSGKFTLVASSYEREEIRNEKEDQQSNSSLESTKRLAQETGADIMLIGNLVTITDQVDKTRVVYYQVDLELIDLETNTKLWIGSKKHKKVIQLGGVKW</sequence>
<dbReference type="PROSITE" id="PS51257">
    <property type="entry name" value="PROKAR_LIPOPROTEIN"/>
    <property type="match status" value="1"/>
</dbReference>
<dbReference type="GO" id="GO:0009252">
    <property type="term" value="P:peptidoglycan biosynthetic process"/>
    <property type="evidence" value="ECO:0007669"/>
    <property type="project" value="TreeGrafter"/>
</dbReference>
<reference evidence="1 2" key="1">
    <citation type="submission" date="2019-02" db="EMBL/GenBank/DDBJ databases">
        <authorList>
            <person name="Fomenkov A."/>
            <person name="Dubinina G."/>
            <person name="Grabovich M."/>
            <person name="Vincze T."/>
            <person name="Roberts R.J."/>
        </authorList>
    </citation>
    <scope>NUCLEOTIDE SEQUENCE [LARGE SCALE GENOMIC DNA]</scope>
    <source>
        <strain evidence="1 2">P</strain>
    </source>
</reference>
<gene>
    <name evidence="1" type="ORF">EW093_00305</name>
</gene>
<dbReference type="EMBL" id="CP035807">
    <property type="protein sequence ID" value="QEN03206.1"/>
    <property type="molecule type" value="Genomic_DNA"/>
</dbReference>
<dbReference type="KEGG" id="sper:EW093_00305"/>
<dbReference type="GO" id="GO:0030234">
    <property type="term" value="F:enzyme regulator activity"/>
    <property type="evidence" value="ECO:0007669"/>
    <property type="project" value="TreeGrafter"/>
</dbReference>
<dbReference type="Pfam" id="PF13036">
    <property type="entry name" value="LpoB"/>
    <property type="match status" value="1"/>
</dbReference>
<dbReference type="PANTHER" id="PTHR40593">
    <property type="entry name" value="PENICILLIN-BINDING PROTEIN ACTIVATOR LPOB"/>
    <property type="match status" value="1"/>
</dbReference>
<dbReference type="RefSeq" id="WP_149566466.1">
    <property type="nucleotide sequence ID" value="NZ_CP035807.1"/>
</dbReference>
<evidence type="ECO:0000313" key="1">
    <source>
        <dbReference type="EMBL" id="QEN03206.1"/>
    </source>
</evidence>
<name>A0A5C1Q8J2_9SPIO</name>
<dbReference type="Proteomes" id="UP000323824">
    <property type="component" value="Chromosome"/>
</dbReference>
<proteinExistence type="predicted"/>
<dbReference type="AlphaFoldDB" id="A0A5C1Q8J2"/>
<dbReference type="OrthoDB" id="9803653at2"/>
<keyword evidence="2" id="KW-1185">Reference proteome</keyword>
<dbReference type="PANTHER" id="PTHR40593:SF1">
    <property type="entry name" value="PENICILLIN-BINDING PROTEIN ACTIVATOR LPOB"/>
    <property type="match status" value="1"/>
</dbReference>
<reference evidence="1 2" key="2">
    <citation type="submission" date="2019-09" db="EMBL/GenBank/DDBJ databases">
        <title>Complete Genome Sequence and Methylome Analysis of free living Spirochaetas.</title>
        <authorList>
            <person name="Leshcheva N."/>
            <person name="Mikheeva N."/>
        </authorList>
    </citation>
    <scope>NUCLEOTIDE SEQUENCE [LARGE SCALE GENOMIC DNA]</scope>
    <source>
        <strain evidence="1 2">P</strain>
    </source>
</reference>
<dbReference type="Gene3D" id="3.40.50.10610">
    <property type="entry name" value="ABC-type transport auxiliary lipoprotein component"/>
    <property type="match status" value="1"/>
</dbReference>
<organism evidence="1 2">
    <name type="scientific">Thiospirochaeta perfilievii</name>
    <dbReference type="NCBI Taxonomy" id="252967"/>
    <lineage>
        <taxon>Bacteria</taxon>
        <taxon>Pseudomonadati</taxon>
        <taxon>Spirochaetota</taxon>
        <taxon>Spirochaetia</taxon>
        <taxon>Spirochaetales</taxon>
        <taxon>Spirochaetaceae</taxon>
        <taxon>Thiospirochaeta</taxon>
    </lineage>
</organism>
<dbReference type="InterPro" id="IPR014094">
    <property type="entry name" value="LpoB"/>
</dbReference>
<evidence type="ECO:0000313" key="2">
    <source>
        <dbReference type="Proteomes" id="UP000323824"/>
    </source>
</evidence>
<protein>
    <submittedName>
        <fullName evidence="1">Penicillin-binding protein activator LpoB</fullName>
    </submittedName>
</protein>
<dbReference type="GO" id="GO:0031241">
    <property type="term" value="C:periplasmic side of cell outer membrane"/>
    <property type="evidence" value="ECO:0007669"/>
    <property type="project" value="TreeGrafter"/>
</dbReference>